<protein>
    <submittedName>
        <fullName evidence="2">Glycosyltransferase</fullName>
    </submittedName>
</protein>
<sequence length="397" mass="42372">MKVLIVTAGSRGDVQPYAALALALKAAGHEPVLAAATRSGGIFAGLGFRFVELDEGPMRLVDNTERRGTLALVREAMGMLSKTFADAWDVASEGADIVVHHPGVMVGPHLAERLDVPSVLGAFTPLHVPTAAFPMPLLPSWTPPAFNRISYRLVDGISLPYRKLLTQWRADTLGLPPGRGRQDVVMHAFSEHVVPRPRDWPATALTTGYWFLPSPEDYVLPQALQDFAKGTTVYIGFGSMTRDDPGRRTEVVLEAVRLAGVRAILAKGWGGLAAPDLPDNVMMVDQVPHDRLFPFVDAVVHHGGAGTAAAAAAAGRPQVLCPFLADQPYWGRRMHELGVAPPALPQRGLDSGELAASIKEALSRSAAAAALGERIRAEDGTGKAVHALERLCPTSGR</sequence>
<comment type="caution">
    <text evidence="2">The sequence shown here is derived from an EMBL/GenBank/DDBJ whole genome shotgun (WGS) entry which is preliminary data.</text>
</comment>
<dbReference type="RefSeq" id="WP_377852225.1">
    <property type="nucleotide sequence ID" value="NZ_JBHLZU010000010.1"/>
</dbReference>
<name>A0ABV5ZVU9_9PSEU</name>
<dbReference type="InterPro" id="IPR010610">
    <property type="entry name" value="EryCIII-like_C"/>
</dbReference>
<proteinExistence type="predicted"/>
<dbReference type="InterPro" id="IPR050426">
    <property type="entry name" value="Glycosyltransferase_28"/>
</dbReference>
<dbReference type="CDD" id="cd03784">
    <property type="entry name" value="GT1_Gtf-like"/>
    <property type="match status" value="1"/>
</dbReference>
<dbReference type="InterPro" id="IPR002213">
    <property type="entry name" value="UDP_glucos_trans"/>
</dbReference>
<feature type="domain" description="Erythromycin biosynthesis protein CIII-like C-terminal" evidence="1">
    <location>
        <begin position="276"/>
        <end position="377"/>
    </location>
</feature>
<organism evidence="2 3">
    <name type="scientific">Allokutzneria oryzae</name>
    <dbReference type="NCBI Taxonomy" id="1378989"/>
    <lineage>
        <taxon>Bacteria</taxon>
        <taxon>Bacillati</taxon>
        <taxon>Actinomycetota</taxon>
        <taxon>Actinomycetes</taxon>
        <taxon>Pseudonocardiales</taxon>
        <taxon>Pseudonocardiaceae</taxon>
        <taxon>Allokutzneria</taxon>
    </lineage>
</organism>
<evidence type="ECO:0000259" key="1">
    <source>
        <dbReference type="Pfam" id="PF06722"/>
    </source>
</evidence>
<dbReference type="PANTHER" id="PTHR48050:SF13">
    <property type="entry name" value="STEROL 3-BETA-GLUCOSYLTRANSFERASE UGT80A2"/>
    <property type="match status" value="1"/>
</dbReference>
<dbReference type="Pfam" id="PF06722">
    <property type="entry name" value="EryCIII-like_C"/>
    <property type="match status" value="1"/>
</dbReference>
<keyword evidence="3" id="KW-1185">Reference proteome</keyword>
<gene>
    <name evidence="2" type="ORF">ACFFQA_13745</name>
</gene>
<dbReference type="PANTHER" id="PTHR48050">
    <property type="entry name" value="STEROL 3-BETA-GLUCOSYLTRANSFERASE"/>
    <property type="match status" value="1"/>
</dbReference>
<dbReference type="SUPFAM" id="SSF53756">
    <property type="entry name" value="UDP-Glycosyltransferase/glycogen phosphorylase"/>
    <property type="match status" value="1"/>
</dbReference>
<accession>A0ABV5ZVU9</accession>
<dbReference type="EMBL" id="JBHLZU010000010">
    <property type="protein sequence ID" value="MFB9904998.1"/>
    <property type="molecule type" value="Genomic_DNA"/>
</dbReference>
<evidence type="ECO:0000313" key="3">
    <source>
        <dbReference type="Proteomes" id="UP001589693"/>
    </source>
</evidence>
<evidence type="ECO:0000313" key="2">
    <source>
        <dbReference type="EMBL" id="MFB9904998.1"/>
    </source>
</evidence>
<reference evidence="2 3" key="1">
    <citation type="submission" date="2024-09" db="EMBL/GenBank/DDBJ databases">
        <authorList>
            <person name="Sun Q."/>
            <person name="Mori K."/>
        </authorList>
    </citation>
    <scope>NUCLEOTIDE SEQUENCE [LARGE SCALE GENOMIC DNA]</scope>
    <source>
        <strain evidence="2 3">TBRC 7907</strain>
    </source>
</reference>
<dbReference type="Gene3D" id="3.40.50.2000">
    <property type="entry name" value="Glycogen Phosphorylase B"/>
    <property type="match status" value="2"/>
</dbReference>
<dbReference type="Proteomes" id="UP001589693">
    <property type="component" value="Unassembled WGS sequence"/>
</dbReference>